<evidence type="ECO:0000256" key="4">
    <source>
        <dbReference type="ARBA" id="ARBA00044511"/>
    </source>
</evidence>
<evidence type="ECO:0000256" key="3">
    <source>
        <dbReference type="ARBA" id="ARBA00044493"/>
    </source>
</evidence>
<dbReference type="Gene3D" id="1.25.40.10">
    <property type="entry name" value="Tetratricopeptide repeat domain"/>
    <property type="match status" value="2"/>
</dbReference>
<evidence type="ECO:0000259" key="7">
    <source>
        <dbReference type="Pfam" id="PF23276"/>
    </source>
</evidence>
<dbReference type="NCBIfam" id="TIGR00756">
    <property type="entry name" value="PPR"/>
    <property type="match status" value="1"/>
</dbReference>
<dbReference type="InterPro" id="IPR002885">
    <property type="entry name" value="PPR_rpt"/>
</dbReference>
<feature type="compositionally biased region" description="Basic and acidic residues" evidence="6">
    <location>
        <begin position="473"/>
        <end position="492"/>
    </location>
</feature>
<feature type="repeat" description="PPR" evidence="5">
    <location>
        <begin position="372"/>
        <end position="406"/>
    </location>
</feature>
<name>A0A7D9A278_VANHU</name>
<feature type="domain" description="Pentatricopeptide repeat-containing protein-mitochondrial" evidence="7">
    <location>
        <begin position="198"/>
        <end position="322"/>
    </location>
</feature>
<dbReference type="InterPro" id="IPR011990">
    <property type="entry name" value="TPR-like_helical_dom_sf"/>
</dbReference>
<proteinExistence type="inferred from homology"/>
<dbReference type="Pfam" id="PF13812">
    <property type="entry name" value="PPR_3"/>
    <property type="match status" value="1"/>
</dbReference>
<dbReference type="Proteomes" id="UP000473826">
    <property type="component" value="Unassembled WGS sequence"/>
</dbReference>
<evidence type="ECO:0000256" key="6">
    <source>
        <dbReference type="SAM" id="MobiDB-lite"/>
    </source>
</evidence>
<dbReference type="PANTHER" id="PTHR47447">
    <property type="entry name" value="OS03G0856100 PROTEIN"/>
    <property type="match status" value="1"/>
</dbReference>
<comment type="similarity">
    <text evidence="1">Belongs to the CCM1 family.</text>
</comment>
<feature type="region of interest" description="Disordered" evidence="6">
    <location>
        <begin position="440"/>
        <end position="492"/>
    </location>
</feature>
<gene>
    <name evidence="8" type="ORF">VHUM_00490</name>
</gene>
<protein>
    <recommendedName>
        <fullName evidence="7">Pentatricopeptide repeat-containing protein-mitochondrial domain-containing protein</fullName>
    </recommendedName>
</protein>
<dbReference type="PROSITE" id="PS51375">
    <property type="entry name" value="PPR"/>
    <property type="match status" value="2"/>
</dbReference>
<evidence type="ECO:0000313" key="8">
    <source>
        <dbReference type="EMBL" id="TXT15987.1"/>
    </source>
</evidence>
<comment type="function">
    <text evidence="3">Regulates mitochondrial small subunit maturation by controlling 15S rRNA 5'-end processing. Localizes to the 5' precursor of the 15S rRNA in a position that is subsequently occupied by mS47 in the mature yeast mtSSU. Uses structure and sequence-specific RNA recognition, binding to a single-stranded region of the precursor and specifically recognizing bases -6 to -1. The exchange of Ccm1 for mS47 is coupled to the irreversible removal of precursor rRNA that is accompanied by conformational changes of the mitoribosomal proteins uS5m and mS26. These conformational changes signal completion of 5'-end rRNA processing through protection of the mature 5'-end of the 15S rRNA and stabilization of mS47. The removal of the 5' precursor together with the dissociation of Ccm1 may be catalyzed by the 5'-3' exoribonuclease Pet127. Involved in the specific removal of group I introns in mitochondrial encoded transcripts.</text>
</comment>
<evidence type="ECO:0000256" key="1">
    <source>
        <dbReference type="ARBA" id="ARBA00006192"/>
    </source>
</evidence>
<evidence type="ECO:0000256" key="2">
    <source>
        <dbReference type="ARBA" id="ARBA00022737"/>
    </source>
</evidence>
<accession>A0A7D9A278</accession>
<comment type="subunit">
    <text evidence="4">Binds to mitochondrial small subunit 15S rRNA.</text>
</comment>
<sequence length="492" mass="53373">MRAAADYGNRRGNNKLEEAAAEGSEAVEAPEPAVRTLGFEIALGAMRDAEAGGIDLGSEALEILLRFTTVHPEILPSLLVELTGKGIASAEAANIVANGAISTRSLEELLVVVIEMLEHNLTPKPNVVRQLIRMLCEWAQPRLALQLVQRLEATPGSPKIETASWVNILTASAQNQYLEGVETALAHTVENKAFTPDEGLILAVLAVAGRWGRTGLASQALDLLPSLKIQPQEHHMAPLLEAFCNEGRVPDALKVVSSLRASGINPILTTVRPIVKVLSNTELVDQAFYALEDMHKEGEVVDVAALNAVIEASSRLRDLQRARATQLAAADLGVTPTLETFNIVLEACSHGSHRHLADTLLKEIAEAGLQPNQATYEAMVGVCLSQAEYEDAFHYLEKMKAEGFKPSVGVYSRLGFKCARNNDSRWKLVAEEMGQLGYRPRDFGAEAESQQRGKGQAGNRAAGQRDGVRRRRAGEGEGGERRPRPRRAERSE</sequence>
<organism evidence="8 9">
    <name type="scientific">Vanrija humicola</name>
    <name type="common">Yeast</name>
    <name type="synonym">Cryptococcus humicola</name>
    <dbReference type="NCBI Taxonomy" id="5417"/>
    <lineage>
        <taxon>Eukaryota</taxon>
        <taxon>Fungi</taxon>
        <taxon>Dikarya</taxon>
        <taxon>Basidiomycota</taxon>
        <taxon>Agaricomycotina</taxon>
        <taxon>Tremellomycetes</taxon>
        <taxon>Trichosporonales</taxon>
        <taxon>Trichosporonaceae</taxon>
        <taxon>Vanrija</taxon>
    </lineage>
</organism>
<evidence type="ECO:0000256" key="5">
    <source>
        <dbReference type="PROSITE-ProRule" id="PRU00708"/>
    </source>
</evidence>
<dbReference type="EMBL" id="QKWK01000001">
    <property type="protein sequence ID" value="TXT15987.1"/>
    <property type="molecule type" value="Genomic_DNA"/>
</dbReference>
<keyword evidence="2" id="KW-0677">Repeat</keyword>
<comment type="caution">
    <text evidence="8">The sequence shown here is derived from an EMBL/GenBank/DDBJ whole genome shotgun (WGS) entry which is preliminary data.</text>
</comment>
<dbReference type="PANTHER" id="PTHR47447:SF17">
    <property type="entry name" value="OS12G0638900 PROTEIN"/>
    <property type="match status" value="1"/>
</dbReference>
<evidence type="ECO:0000313" key="9">
    <source>
        <dbReference type="Proteomes" id="UP000473826"/>
    </source>
</evidence>
<dbReference type="OrthoDB" id="185373at2759"/>
<dbReference type="Pfam" id="PF23276">
    <property type="entry name" value="TPR_24"/>
    <property type="match status" value="1"/>
</dbReference>
<keyword evidence="9" id="KW-1185">Reference proteome</keyword>
<dbReference type="InterPro" id="IPR057027">
    <property type="entry name" value="TPR_mt"/>
</dbReference>
<dbReference type="AlphaFoldDB" id="A0A7D9A278"/>
<reference evidence="8 9" key="1">
    <citation type="journal article" date="2019" name="PLoS Genet.">
        <title>Convergent evolution of linked mating-type loci in basidiomycete fungi.</title>
        <authorList>
            <person name="Sun S."/>
            <person name="Coelho M.A."/>
            <person name="Heitman J."/>
            <person name="Nowrousian M."/>
        </authorList>
    </citation>
    <scope>NUCLEOTIDE SEQUENCE [LARGE SCALE GENOMIC DNA]</scope>
    <source>
        <strain evidence="8 9">CBS 4282</strain>
    </source>
</reference>
<feature type="repeat" description="PPR" evidence="5">
    <location>
        <begin position="232"/>
        <end position="266"/>
    </location>
</feature>